<dbReference type="Gene3D" id="1.10.510.10">
    <property type="entry name" value="Transferase(Phosphotransferase) domain 1"/>
    <property type="match status" value="1"/>
</dbReference>
<organism evidence="2 3">
    <name type="scientific">Aspergillus carbonarius (strain ITEM 5010)</name>
    <dbReference type="NCBI Taxonomy" id="602072"/>
    <lineage>
        <taxon>Eukaryota</taxon>
        <taxon>Fungi</taxon>
        <taxon>Dikarya</taxon>
        <taxon>Ascomycota</taxon>
        <taxon>Pezizomycotina</taxon>
        <taxon>Eurotiomycetes</taxon>
        <taxon>Eurotiomycetidae</taxon>
        <taxon>Eurotiales</taxon>
        <taxon>Aspergillaceae</taxon>
        <taxon>Aspergillus</taxon>
        <taxon>Aspergillus subgen. Circumdati</taxon>
    </lineage>
</organism>
<dbReference type="OrthoDB" id="2156052at2759"/>
<dbReference type="OMA" id="WIRTEAQ"/>
<feature type="compositionally biased region" description="Basic and acidic residues" evidence="1">
    <location>
        <begin position="200"/>
        <end position="218"/>
    </location>
</feature>
<keyword evidence="3" id="KW-1185">Reference proteome</keyword>
<protein>
    <recommendedName>
        <fullName evidence="4">Aminoglycoside phosphotransferase domain-containing protein</fullName>
    </recommendedName>
</protein>
<evidence type="ECO:0000256" key="1">
    <source>
        <dbReference type="SAM" id="MobiDB-lite"/>
    </source>
</evidence>
<reference evidence="3" key="1">
    <citation type="journal article" date="2017" name="Genome Biol.">
        <title>Comparative genomics reveals high biological diversity and specific adaptations in the industrially and medically important fungal genus Aspergillus.</title>
        <authorList>
            <person name="de Vries R.P."/>
            <person name="Riley R."/>
            <person name="Wiebenga A."/>
            <person name="Aguilar-Osorio G."/>
            <person name="Amillis S."/>
            <person name="Uchima C.A."/>
            <person name="Anderluh G."/>
            <person name="Asadollahi M."/>
            <person name="Askin M."/>
            <person name="Barry K."/>
            <person name="Battaglia E."/>
            <person name="Bayram O."/>
            <person name="Benocci T."/>
            <person name="Braus-Stromeyer S.A."/>
            <person name="Caldana C."/>
            <person name="Canovas D."/>
            <person name="Cerqueira G.C."/>
            <person name="Chen F."/>
            <person name="Chen W."/>
            <person name="Choi C."/>
            <person name="Clum A."/>
            <person name="Dos Santos R.A."/>
            <person name="Damasio A.R."/>
            <person name="Diallinas G."/>
            <person name="Emri T."/>
            <person name="Fekete E."/>
            <person name="Flipphi M."/>
            <person name="Freyberg S."/>
            <person name="Gallo A."/>
            <person name="Gournas C."/>
            <person name="Habgood R."/>
            <person name="Hainaut M."/>
            <person name="Harispe M.L."/>
            <person name="Henrissat B."/>
            <person name="Hilden K.S."/>
            <person name="Hope R."/>
            <person name="Hossain A."/>
            <person name="Karabika E."/>
            <person name="Karaffa L."/>
            <person name="Karanyi Z."/>
            <person name="Krasevec N."/>
            <person name="Kuo A."/>
            <person name="Kusch H."/>
            <person name="LaButti K."/>
            <person name="Lagendijk E.L."/>
            <person name="Lapidus A."/>
            <person name="Levasseur A."/>
            <person name="Lindquist E."/>
            <person name="Lipzen A."/>
            <person name="Logrieco A.F."/>
            <person name="MacCabe A."/>
            <person name="Maekelae M.R."/>
            <person name="Malavazi I."/>
            <person name="Melin P."/>
            <person name="Meyer V."/>
            <person name="Mielnichuk N."/>
            <person name="Miskei M."/>
            <person name="Molnar A.P."/>
            <person name="Mule G."/>
            <person name="Ngan C.Y."/>
            <person name="Orejas M."/>
            <person name="Orosz E."/>
            <person name="Ouedraogo J.P."/>
            <person name="Overkamp K.M."/>
            <person name="Park H.-S."/>
            <person name="Perrone G."/>
            <person name="Piumi F."/>
            <person name="Punt P.J."/>
            <person name="Ram A.F."/>
            <person name="Ramon A."/>
            <person name="Rauscher S."/>
            <person name="Record E."/>
            <person name="Riano-Pachon D.M."/>
            <person name="Robert V."/>
            <person name="Roehrig J."/>
            <person name="Ruller R."/>
            <person name="Salamov A."/>
            <person name="Salih N.S."/>
            <person name="Samson R.A."/>
            <person name="Sandor E."/>
            <person name="Sanguinetti M."/>
            <person name="Schuetze T."/>
            <person name="Sepcic K."/>
            <person name="Shelest E."/>
            <person name="Sherlock G."/>
            <person name="Sophianopoulou V."/>
            <person name="Squina F.M."/>
            <person name="Sun H."/>
            <person name="Susca A."/>
            <person name="Todd R.B."/>
            <person name="Tsang A."/>
            <person name="Unkles S.E."/>
            <person name="van de Wiele N."/>
            <person name="van Rossen-Uffink D."/>
            <person name="Oliveira J.V."/>
            <person name="Vesth T.C."/>
            <person name="Visser J."/>
            <person name="Yu J.-H."/>
            <person name="Zhou M."/>
            <person name="Andersen M.R."/>
            <person name="Archer D.B."/>
            <person name="Baker S.E."/>
            <person name="Benoit I."/>
            <person name="Brakhage A.A."/>
            <person name="Braus G.H."/>
            <person name="Fischer R."/>
            <person name="Frisvad J.C."/>
            <person name="Goldman G.H."/>
            <person name="Houbraken J."/>
            <person name="Oakley B."/>
            <person name="Pocsi I."/>
            <person name="Scazzocchio C."/>
            <person name="Seiboth B."/>
            <person name="vanKuyk P.A."/>
            <person name="Wortman J."/>
            <person name="Dyer P.S."/>
            <person name="Grigoriev I.V."/>
        </authorList>
    </citation>
    <scope>NUCLEOTIDE SEQUENCE [LARGE SCALE GENOMIC DNA]</scope>
    <source>
        <strain evidence="3">ITEM 5010</strain>
    </source>
</reference>
<dbReference type="Proteomes" id="UP000188318">
    <property type="component" value="Unassembled WGS sequence"/>
</dbReference>
<evidence type="ECO:0008006" key="4">
    <source>
        <dbReference type="Google" id="ProtNLM"/>
    </source>
</evidence>
<dbReference type="SUPFAM" id="SSF56112">
    <property type="entry name" value="Protein kinase-like (PK-like)"/>
    <property type="match status" value="1"/>
</dbReference>
<evidence type="ECO:0000313" key="2">
    <source>
        <dbReference type="EMBL" id="OOF98664.1"/>
    </source>
</evidence>
<evidence type="ECO:0000313" key="3">
    <source>
        <dbReference type="Proteomes" id="UP000188318"/>
    </source>
</evidence>
<dbReference type="AlphaFoldDB" id="A0A1R3RW05"/>
<dbReference type="InterPro" id="IPR011009">
    <property type="entry name" value="Kinase-like_dom_sf"/>
</dbReference>
<feature type="region of interest" description="Disordered" evidence="1">
    <location>
        <begin position="132"/>
        <end position="226"/>
    </location>
</feature>
<dbReference type="STRING" id="602072.A0A1R3RW05"/>
<dbReference type="EMBL" id="KV907495">
    <property type="protein sequence ID" value="OOF98664.1"/>
    <property type="molecule type" value="Genomic_DNA"/>
</dbReference>
<gene>
    <name evidence="2" type="ORF">ASPCADRAFT_204445</name>
</gene>
<accession>A0A1R3RW05</accession>
<dbReference type="VEuPathDB" id="FungiDB:ASPCADRAFT_204445"/>
<feature type="compositionally biased region" description="Polar residues" evidence="1">
    <location>
        <begin position="153"/>
        <end position="180"/>
    </location>
</feature>
<name>A0A1R3RW05_ASPC5</name>
<sequence>MDIAEDVIGKNDESFEFCATYLVAAVITQIFSYMVDSGVQYGEISTGEASIFLHIPDDPTTVLYFLSVPNQDVHAGDDYRLHRTAVGQKLAFTLNAVAADPPTQDWHDAAEKNLSTWEVEFIDVLQSIPESIRKEPPPSEYKPLSWKPVKRSPYNTRSRASCRPNRTTPNGSSEEGTSGSDADLPPPSPTPAMQLRPRRGARDPREPQREQRGQRDSRQANPSTRAIVPREYCTSACIRGLFKRGPLDPACPNVEAHGSGTHALNTSDLTRRLHAQLIHDRYEGFEQLHIRGRTGFLLKACLLSHGYTVVIKAASARREAWIRTEAQVYSRLRALQGYQIPVCVGQFKPRIRYWYHGQAMDRMMILSWSGLRISTIINDDNTRFFETERKALLQVLRSYGVMHRDTDWRNVLWNDRAGCAVMIDFEDVTWLEKTAPRKALPKATVQVLAQ</sequence>
<proteinExistence type="predicted"/>